<evidence type="ECO:0000256" key="7">
    <source>
        <dbReference type="RuleBase" id="RU003355"/>
    </source>
</evidence>
<dbReference type="PROSITE" id="PS51257">
    <property type="entry name" value="PROKAR_LIPOPROTEIN"/>
    <property type="match status" value="1"/>
</dbReference>
<dbReference type="PROSITE" id="PS00136">
    <property type="entry name" value="SUBTILASE_ASP"/>
    <property type="match status" value="1"/>
</dbReference>
<dbReference type="PROSITE" id="PS00137">
    <property type="entry name" value="SUBTILASE_HIS"/>
    <property type="match status" value="1"/>
</dbReference>
<dbReference type="SUPFAM" id="SSF52743">
    <property type="entry name" value="Subtilisin-like"/>
    <property type="match status" value="1"/>
</dbReference>
<comment type="similarity">
    <text evidence="1 6 7">Belongs to the peptidase S8 family.</text>
</comment>
<dbReference type="SUPFAM" id="SSF49785">
    <property type="entry name" value="Galactose-binding domain-like"/>
    <property type="match status" value="1"/>
</dbReference>
<dbReference type="GO" id="GO:0006508">
    <property type="term" value="P:proteolysis"/>
    <property type="evidence" value="ECO:0007669"/>
    <property type="project" value="UniProtKB-KW"/>
</dbReference>
<evidence type="ECO:0000256" key="2">
    <source>
        <dbReference type="ARBA" id="ARBA00022670"/>
    </source>
</evidence>
<dbReference type="PROSITE" id="PS51892">
    <property type="entry name" value="SUBTILASE"/>
    <property type="match status" value="1"/>
</dbReference>
<feature type="active site" description="Charge relay system" evidence="5 6">
    <location>
        <position position="242"/>
    </location>
</feature>
<evidence type="ECO:0000256" key="3">
    <source>
        <dbReference type="ARBA" id="ARBA00022801"/>
    </source>
</evidence>
<dbReference type="Pfam" id="PF22148">
    <property type="entry name" value="Fervidolysin_NPro-like"/>
    <property type="match status" value="1"/>
</dbReference>
<evidence type="ECO:0000256" key="4">
    <source>
        <dbReference type="ARBA" id="ARBA00022825"/>
    </source>
</evidence>
<dbReference type="EMBL" id="MH908912">
    <property type="protein sequence ID" value="AYM53860.1"/>
    <property type="molecule type" value="Genomic_DNA"/>
</dbReference>
<dbReference type="InterPro" id="IPR022398">
    <property type="entry name" value="Peptidase_S8_His-AS"/>
</dbReference>
<evidence type="ECO:0000259" key="8">
    <source>
        <dbReference type="PROSITE" id="PS51829"/>
    </source>
</evidence>
<dbReference type="InterPro" id="IPR000209">
    <property type="entry name" value="Peptidase_S8/S53_dom"/>
</dbReference>
<organism evidence="9">
    <name type="scientific">Kofleria flava</name>
    <dbReference type="NCBI Taxonomy" id="694315"/>
    <lineage>
        <taxon>Bacteria</taxon>
        <taxon>Pseudomonadati</taxon>
        <taxon>Myxococcota</taxon>
        <taxon>Polyangia</taxon>
        <taxon>Haliangiales</taxon>
        <taxon>Kofleriaceae</taxon>
        <taxon>Kofleria</taxon>
    </lineage>
</organism>
<feature type="domain" description="P/Homo B" evidence="8">
    <location>
        <begin position="568"/>
        <end position="694"/>
    </location>
</feature>
<evidence type="ECO:0000313" key="9">
    <source>
        <dbReference type="EMBL" id="AYM53860.1"/>
    </source>
</evidence>
<dbReference type="Gene3D" id="2.60.120.260">
    <property type="entry name" value="Galactose-binding domain-like"/>
    <property type="match status" value="1"/>
</dbReference>
<sequence>MKVQRSRLQGGLGTCTALSTLLALSATGCMDTETGYEEATFTAQALGVQGPAYDEHSVIVKFRDTISTNSVNDALSVVGGKFEDRDFDLRDDRYTHVAGGRLALVELEGKFSAKDAMARLAKHPAIERVEPNYIVSINAIPNDPQFGALYGLHNTGQSGGTPGAHISALEAWDTTVGSNDVIVGVVDTGVDYTHPDLAANIWVNPGEIAGNNIDDDANGYIDDVHGINAITGSGNPMDDNDHGTHCSGTIGATGNNGQGVVGVNWNVSIIGLKFLSGAGSGTTADAIETINYAVDMKLNHGVNIRALSNSWGGGGFTQGLEDAIRAANDAEILFVAAAGNSNSNNDVSPHFPSSYNVPNVLAVASTTRTDARSSFSSFGATSVDLGAPGSDIVSTIPGNAYASFSGTSMATPHVSGAAALVLSLNDQLTVAELKEILMTTGDSIASMAGVTVSGKRLNVAAALEEADPQPSFKLAITPASQTITQTQSASYAINVNSVFGFSSPVTLSLSSTPTLNANVSFTPNPAPVDSIVTLNVGTTTATAPGTYTVTITGTSGAITKTRTVTLTVRPEGTVERNFTNNTPVSIPDNNQTGISSTLNIADDIAIFEFAVAVNITHTFIGDLVVELVSPAGTVSVLHNQAGGSADNLNATFRPTAFNGQSSAGLWTLRVRDVAAIDVGTLNSWTITVVGVPGGGPGDPDPITLSVSDSRRRPNNGVEVGLAWSGAATANVEIFRNGVSLGLKPNTGTYRDRFRSSGASFSYTVCSQHGDVCSNAALASF</sequence>
<dbReference type="PANTHER" id="PTHR43399">
    <property type="entry name" value="SUBTILISIN-RELATED"/>
    <property type="match status" value="1"/>
</dbReference>
<evidence type="ECO:0000256" key="6">
    <source>
        <dbReference type="PROSITE-ProRule" id="PRU01240"/>
    </source>
</evidence>
<dbReference type="PANTHER" id="PTHR43399:SF4">
    <property type="entry name" value="CELL WALL-ASSOCIATED PROTEASE"/>
    <property type="match status" value="1"/>
</dbReference>
<dbReference type="PROSITE" id="PS51829">
    <property type="entry name" value="P_HOMO_B"/>
    <property type="match status" value="1"/>
</dbReference>
<dbReference type="Pfam" id="PF01483">
    <property type="entry name" value="P_proprotein"/>
    <property type="match status" value="1"/>
</dbReference>
<reference evidence="9" key="1">
    <citation type="journal article" date="2018" name="J. Ind. Microbiol. Biotechnol.">
        <title>Genome mining reveals uncommon alkylpyrones as type III PKS products from myxobacteria.</title>
        <authorList>
            <person name="Hug J.J."/>
            <person name="Panter F."/>
            <person name="Krug D."/>
            <person name="Muller R."/>
        </authorList>
    </citation>
    <scope>NUCLEOTIDE SEQUENCE</scope>
    <source>
        <strain evidence="9">MNa2518</strain>
    </source>
</reference>
<accession>A0A3S5GXL8</accession>
<dbReference type="InterPro" id="IPR036852">
    <property type="entry name" value="Peptidase_S8/S53_dom_sf"/>
</dbReference>
<dbReference type="InterPro" id="IPR015500">
    <property type="entry name" value="Peptidase_S8_subtilisin-rel"/>
</dbReference>
<dbReference type="CDD" id="cd07473">
    <property type="entry name" value="Peptidases_S8_Subtilisin_like"/>
    <property type="match status" value="1"/>
</dbReference>
<name>A0A3S5GXL8_9BACT</name>
<dbReference type="InterPro" id="IPR051048">
    <property type="entry name" value="Peptidase_S8/S53_subtilisin"/>
</dbReference>
<dbReference type="InterPro" id="IPR023827">
    <property type="entry name" value="Peptidase_S8_Asp-AS"/>
</dbReference>
<keyword evidence="4 6" id="KW-0720">Serine protease</keyword>
<evidence type="ECO:0000256" key="1">
    <source>
        <dbReference type="ARBA" id="ARBA00011073"/>
    </source>
</evidence>
<dbReference type="GO" id="GO:0004252">
    <property type="term" value="F:serine-type endopeptidase activity"/>
    <property type="evidence" value="ECO:0007669"/>
    <property type="project" value="UniProtKB-UniRule"/>
</dbReference>
<dbReference type="AlphaFoldDB" id="A0A3S5GXL8"/>
<dbReference type="Pfam" id="PF00082">
    <property type="entry name" value="Peptidase_S8"/>
    <property type="match status" value="1"/>
</dbReference>
<keyword evidence="3 6" id="KW-0378">Hydrolase</keyword>
<evidence type="ECO:0000256" key="5">
    <source>
        <dbReference type="PIRSR" id="PIRSR615500-1"/>
    </source>
</evidence>
<dbReference type="InterPro" id="IPR002884">
    <property type="entry name" value="P_dom"/>
</dbReference>
<dbReference type="InterPro" id="IPR023828">
    <property type="entry name" value="Peptidase_S8_Ser-AS"/>
</dbReference>
<dbReference type="Gene3D" id="3.40.50.200">
    <property type="entry name" value="Peptidase S8/S53 domain"/>
    <property type="match status" value="1"/>
</dbReference>
<dbReference type="InterPro" id="IPR054399">
    <property type="entry name" value="Fervidolysin-like_N_prodom"/>
</dbReference>
<dbReference type="InterPro" id="IPR034204">
    <property type="entry name" value="PfSUB1-like_cat_dom"/>
</dbReference>
<feature type="active site" description="Charge relay system" evidence="5 6">
    <location>
        <position position="408"/>
    </location>
</feature>
<dbReference type="PRINTS" id="PR00723">
    <property type="entry name" value="SUBTILISIN"/>
</dbReference>
<keyword evidence="2 6" id="KW-0645">Protease</keyword>
<proteinExistence type="inferred from homology"/>
<dbReference type="PROSITE" id="PS00138">
    <property type="entry name" value="SUBTILASE_SER"/>
    <property type="match status" value="1"/>
</dbReference>
<protein>
    <submittedName>
        <fullName evidence="9">Secreted serine protease subtilisin family protein</fullName>
    </submittedName>
</protein>
<dbReference type="InterPro" id="IPR008979">
    <property type="entry name" value="Galactose-bd-like_sf"/>
</dbReference>
<feature type="active site" description="Charge relay system" evidence="5 6">
    <location>
        <position position="187"/>
    </location>
</feature>